<comment type="caution">
    <text evidence="1">The sequence shown here is derived from an EMBL/GenBank/DDBJ whole genome shotgun (WGS) entry which is preliminary data.</text>
</comment>
<sequence>MKVIDLHCDTISAIYGRKESLRNNTGHFDLERAVKTGIKIQFMALFVGPIESSIALEKVKRQIKFYQNEIDRNKDILYPIRTTDDLYAQLEDNTIGSILHLEGAEAMGNDMEVLYSLYESGLRSMGLTWNNGNLLAQGIGEGPQAAGLSSWGREVVQEMERMGIILDGAHISVKGFFDLLEVYSQPLIVTHANARALCKHPRNLTDQQLISLKENGGIVGVNQVSDFVKDHDPAIDDLIDHIVYISDLVGVQHVALGSDFDGADHVVMSGIQEYQAWPQLLKKRGFNANEIDMILYENALRTITQVLG</sequence>
<dbReference type="Pfam" id="PF01244">
    <property type="entry name" value="Peptidase_M19"/>
    <property type="match status" value="1"/>
</dbReference>
<evidence type="ECO:0000313" key="1">
    <source>
        <dbReference type="EMBL" id="KUG03798.1"/>
    </source>
</evidence>
<accession>A0A0W8E5V7</accession>
<dbReference type="GO" id="GO:0006508">
    <property type="term" value="P:proteolysis"/>
    <property type="evidence" value="ECO:0007669"/>
    <property type="project" value="InterPro"/>
</dbReference>
<dbReference type="GO" id="GO:0070573">
    <property type="term" value="F:metallodipeptidase activity"/>
    <property type="evidence" value="ECO:0007669"/>
    <property type="project" value="InterPro"/>
</dbReference>
<keyword evidence="1" id="KW-0645">Protease</keyword>
<keyword evidence="1" id="KW-0224">Dipeptidase</keyword>
<dbReference type="EC" id="3.4.13.19" evidence="1"/>
<dbReference type="SUPFAM" id="SSF51556">
    <property type="entry name" value="Metallo-dependent hydrolases"/>
    <property type="match status" value="1"/>
</dbReference>
<dbReference type="PANTHER" id="PTHR10443">
    <property type="entry name" value="MICROSOMAL DIPEPTIDASE"/>
    <property type="match status" value="1"/>
</dbReference>
<dbReference type="PANTHER" id="PTHR10443:SF12">
    <property type="entry name" value="DIPEPTIDASE"/>
    <property type="match status" value="1"/>
</dbReference>
<organism evidence="1">
    <name type="scientific">hydrocarbon metagenome</name>
    <dbReference type="NCBI Taxonomy" id="938273"/>
    <lineage>
        <taxon>unclassified sequences</taxon>
        <taxon>metagenomes</taxon>
        <taxon>ecological metagenomes</taxon>
    </lineage>
</organism>
<name>A0A0W8E5V7_9ZZZZ</name>
<dbReference type="InterPro" id="IPR008257">
    <property type="entry name" value="Pept_M19"/>
</dbReference>
<dbReference type="CDD" id="cd01301">
    <property type="entry name" value="rDP_like"/>
    <property type="match status" value="1"/>
</dbReference>
<gene>
    <name evidence="1" type="ORF">ASZ90_018834</name>
</gene>
<keyword evidence="1" id="KW-0378">Hydrolase</keyword>
<dbReference type="InterPro" id="IPR032466">
    <property type="entry name" value="Metal_Hydrolase"/>
</dbReference>
<proteinExistence type="predicted"/>
<protein>
    <submittedName>
        <fullName evidence="1">Microsomal dipeptidase</fullName>
        <ecNumber evidence="1">3.4.13.19</ecNumber>
    </submittedName>
</protein>
<dbReference type="InterPro" id="IPR000180">
    <property type="entry name" value="Dipep_AS"/>
</dbReference>
<dbReference type="PROSITE" id="PS00869">
    <property type="entry name" value="RENAL_DIPEPTIDASE_1"/>
    <property type="match status" value="1"/>
</dbReference>
<dbReference type="Gene3D" id="3.20.20.140">
    <property type="entry name" value="Metal-dependent hydrolases"/>
    <property type="match status" value="1"/>
</dbReference>
<dbReference type="PROSITE" id="PS51365">
    <property type="entry name" value="RENAL_DIPEPTIDASE_2"/>
    <property type="match status" value="1"/>
</dbReference>
<reference evidence="1" key="1">
    <citation type="journal article" date="2015" name="Proc. Natl. Acad. Sci. U.S.A.">
        <title>Networks of energetic and metabolic interactions define dynamics in microbial communities.</title>
        <authorList>
            <person name="Embree M."/>
            <person name="Liu J.K."/>
            <person name="Al-Bassam M.M."/>
            <person name="Zengler K."/>
        </authorList>
    </citation>
    <scope>NUCLEOTIDE SEQUENCE</scope>
</reference>
<dbReference type="EMBL" id="LNQE01001868">
    <property type="protein sequence ID" value="KUG03798.1"/>
    <property type="molecule type" value="Genomic_DNA"/>
</dbReference>
<dbReference type="AlphaFoldDB" id="A0A0W8E5V7"/>